<dbReference type="Pfam" id="PF07963">
    <property type="entry name" value="N_methyl"/>
    <property type="match status" value="1"/>
</dbReference>
<protein>
    <recommendedName>
        <fullName evidence="9">General secretion pathway protein G</fullName>
    </recommendedName>
</protein>
<feature type="transmembrane region" description="Helical" evidence="6">
    <location>
        <begin position="12"/>
        <end position="33"/>
    </location>
</feature>
<sequence>MIKRKGFTLIELLVVISIIGILAAFIVASFTSAQQKARDSRRKADLDALKKALELNKSDTTGAKFYPAHAGGNTIPSSLAPTYIKSIPKDPKIATLNYYYATGNPQGCSTNCASYRLYAKLENNLDPQIAASQTQCPNTSDTFTAAIIPYAAADNVYVVCPS</sequence>
<evidence type="ECO:0000256" key="2">
    <source>
        <dbReference type="ARBA" id="ARBA00022481"/>
    </source>
</evidence>
<evidence type="ECO:0000256" key="6">
    <source>
        <dbReference type="SAM" id="Phobius"/>
    </source>
</evidence>
<dbReference type="AlphaFoldDB" id="A0A0G0RJZ8"/>
<gene>
    <name evidence="7" type="ORF">UT84_C0014G0024</name>
</gene>
<dbReference type="PROSITE" id="PS00409">
    <property type="entry name" value="PROKAR_NTER_METHYL"/>
    <property type="match status" value="1"/>
</dbReference>
<evidence type="ECO:0000256" key="4">
    <source>
        <dbReference type="ARBA" id="ARBA00022989"/>
    </source>
</evidence>
<proteinExistence type="predicted"/>
<evidence type="ECO:0000256" key="3">
    <source>
        <dbReference type="ARBA" id="ARBA00022692"/>
    </source>
</evidence>
<dbReference type="PANTHER" id="PTHR30093">
    <property type="entry name" value="GENERAL SECRETION PATHWAY PROTEIN G"/>
    <property type="match status" value="1"/>
</dbReference>
<dbReference type="SUPFAM" id="SSF54523">
    <property type="entry name" value="Pili subunits"/>
    <property type="match status" value="1"/>
</dbReference>
<dbReference type="GO" id="GO:0016020">
    <property type="term" value="C:membrane"/>
    <property type="evidence" value="ECO:0007669"/>
    <property type="project" value="UniProtKB-SubCell"/>
</dbReference>
<evidence type="ECO:0000313" key="8">
    <source>
        <dbReference type="Proteomes" id="UP000034531"/>
    </source>
</evidence>
<comment type="subcellular location">
    <subcellularLocation>
        <location evidence="1">Membrane</location>
        <topology evidence="1">Single-pass membrane protein</topology>
    </subcellularLocation>
</comment>
<dbReference type="GO" id="GO:0015628">
    <property type="term" value="P:protein secretion by the type II secretion system"/>
    <property type="evidence" value="ECO:0007669"/>
    <property type="project" value="InterPro"/>
</dbReference>
<accession>A0A0G0RJZ8</accession>
<evidence type="ECO:0000256" key="1">
    <source>
        <dbReference type="ARBA" id="ARBA00004167"/>
    </source>
</evidence>
<evidence type="ECO:0000313" key="7">
    <source>
        <dbReference type="EMBL" id="KKR50176.1"/>
    </source>
</evidence>
<reference evidence="7 8" key="1">
    <citation type="journal article" date="2015" name="Nature">
        <title>rRNA introns, odd ribosomes, and small enigmatic genomes across a large radiation of phyla.</title>
        <authorList>
            <person name="Brown C.T."/>
            <person name="Hug L.A."/>
            <person name="Thomas B.C."/>
            <person name="Sharon I."/>
            <person name="Castelle C.J."/>
            <person name="Singh A."/>
            <person name="Wilkins M.J."/>
            <person name="Williams K.H."/>
            <person name="Banfield J.F."/>
        </authorList>
    </citation>
    <scope>NUCLEOTIDE SEQUENCE [LARGE SCALE GENOMIC DNA]</scope>
</reference>
<dbReference type="Proteomes" id="UP000034531">
    <property type="component" value="Unassembled WGS sequence"/>
</dbReference>
<keyword evidence="5 6" id="KW-0472">Membrane</keyword>
<dbReference type="InterPro" id="IPR000983">
    <property type="entry name" value="Bac_GSPG_pilin"/>
</dbReference>
<keyword evidence="4 6" id="KW-1133">Transmembrane helix</keyword>
<keyword evidence="3 6" id="KW-0812">Transmembrane</keyword>
<organism evidence="7 8">
    <name type="scientific">Candidatus Curtissbacteria bacterium GW2011_GWA1_40_16</name>
    <dbReference type="NCBI Taxonomy" id="1618405"/>
    <lineage>
        <taxon>Bacteria</taxon>
        <taxon>Candidatus Curtissiibacteriota</taxon>
    </lineage>
</organism>
<dbReference type="NCBIfam" id="TIGR02532">
    <property type="entry name" value="IV_pilin_GFxxxE"/>
    <property type="match status" value="1"/>
</dbReference>
<evidence type="ECO:0000256" key="5">
    <source>
        <dbReference type="ARBA" id="ARBA00023136"/>
    </source>
</evidence>
<dbReference type="PATRIC" id="fig|1618405.3.peg.606"/>
<keyword evidence="2" id="KW-0488">Methylation</keyword>
<evidence type="ECO:0008006" key="9">
    <source>
        <dbReference type="Google" id="ProtNLM"/>
    </source>
</evidence>
<dbReference type="GO" id="GO:0015627">
    <property type="term" value="C:type II protein secretion system complex"/>
    <property type="evidence" value="ECO:0007669"/>
    <property type="project" value="InterPro"/>
</dbReference>
<comment type="caution">
    <text evidence="7">The sequence shown here is derived from an EMBL/GenBank/DDBJ whole genome shotgun (WGS) entry which is preliminary data.</text>
</comment>
<dbReference type="EMBL" id="LBYI01000014">
    <property type="protein sequence ID" value="KKR50176.1"/>
    <property type="molecule type" value="Genomic_DNA"/>
</dbReference>
<dbReference type="InterPro" id="IPR045584">
    <property type="entry name" value="Pilin-like"/>
</dbReference>
<dbReference type="PANTHER" id="PTHR30093:SF44">
    <property type="entry name" value="TYPE II SECRETION SYSTEM CORE PROTEIN G"/>
    <property type="match status" value="1"/>
</dbReference>
<name>A0A0G0RJZ8_9BACT</name>
<dbReference type="Gene3D" id="3.30.700.10">
    <property type="entry name" value="Glycoprotein, Type 4 Pilin"/>
    <property type="match status" value="1"/>
</dbReference>
<dbReference type="PRINTS" id="PR00813">
    <property type="entry name" value="BCTERIALGSPG"/>
</dbReference>
<dbReference type="InterPro" id="IPR012902">
    <property type="entry name" value="N_methyl_site"/>
</dbReference>